<dbReference type="InterPro" id="IPR029044">
    <property type="entry name" value="Nucleotide-diphossugar_trans"/>
</dbReference>
<dbReference type="PIRSF" id="PIRSF028162">
    <property type="entry name" value="BcbE_prd"/>
    <property type="match status" value="1"/>
</dbReference>
<dbReference type="SUPFAM" id="SSF53448">
    <property type="entry name" value="Nucleotide-diphospho-sugar transferases"/>
    <property type="match status" value="1"/>
</dbReference>
<dbReference type="CDD" id="cd04183">
    <property type="entry name" value="GT2_BcE_like"/>
    <property type="match status" value="1"/>
</dbReference>
<dbReference type="Gene3D" id="3.90.550.10">
    <property type="entry name" value="Spore Coat Polysaccharide Biosynthesis Protein SpsA, Chain A"/>
    <property type="match status" value="1"/>
</dbReference>
<dbReference type="Pfam" id="PF00483">
    <property type="entry name" value="NTP_transferase"/>
    <property type="match status" value="1"/>
</dbReference>
<dbReference type="PANTHER" id="PTHR43584:SF8">
    <property type="entry name" value="N-ACETYLMURAMATE ALPHA-1-PHOSPHATE URIDYLYLTRANSFERASE"/>
    <property type="match status" value="1"/>
</dbReference>
<accession>A0AAE4EVT3</accession>
<dbReference type="InterPro" id="IPR050065">
    <property type="entry name" value="GlmU-like"/>
</dbReference>
<keyword evidence="2" id="KW-0548">Nucleotidyltransferase</keyword>
<evidence type="ECO:0000256" key="1">
    <source>
        <dbReference type="ARBA" id="ARBA00022679"/>
    </source>
</evidence>
<evidence type="ECO:0000313" key="5">
    <source>
        <dbReference type="Proteomes" id="UP001253439"/>
    </source>
</evidence>
<comment type="caution">
    <text evidence="4">The sequence shown here is derived from an EMBL/GenBank/DDBJ whole genome shotgun (WGS) entry which is preliminary data.</text>
</comment>
<keyword evidence="5" id="KW-1185">Reference proteome</keyword>
<protein>
    <submittedName>
        <fullName evidence="4">Glycosyltransferase family 2 protein</fullName>
    </submittedName>
</protein>
<reference evidence="4 5" key="1">
    <citation type="submission" date="2022-06" db="EMBL/GenBank/DDBJ databases">
        <title>Haloarcula sp. a new haloarchaeum isolate from saline soil.</title>
        <authorList>
            <person name="Strakova D."/>
            <person name="Galisteo C."/>
            <person name="Sanchez-Porro C."/>
            <person name="Ventosa A."/>
        </authorList>
    </citation>
    <scope>NUCLEOTIDE SEQUENCE [LARGE SCALE GENOMIC DNA]</scope>
    <source>
        <strain evidence="4 5">S1AR25-5A</strain>
    </source>
</reference>
<evidence type="ECO:0000256" key="2">
    <source>
        <dbReference type="ARBA" id="ARBA00022695"/>
    </source>
</evidence>
<dbReference type="GO" id="GO:0016779">
    <property type="term" value="F:nucleotidyltransferase activity"/>
    <property type="evidence" value="ECO:0007669"/>
    <property type="project" value="UniProtKB-KW"/>
</dbReference>
<dbReference type="PANTHER" id="PTHR43584">
    <property type="entry name" value="NUCLEOTIDYL TRANSFERASE"/>
    <property type="match status" value="1"/>
</dbReference>
<dbReference type="EMBL" id="JAMQOM010000002">
    <property type="protein sequence ID" value="MDS0220947.1"/>
    <property type="molecule type" value="Genomic_DNA"/>
</dbReference>
<evidence type="ECO:0000313" key="4">
    <source>
        <dbReference type="EMBL" id="MDS0220947.1"/>
    </source>
</evidence>
<name>A0AAE4EVT3_9EURY</name>
<gene>
    <name evidence="4" type="ORF">NDI54_06255</name>
</gene>
<feature type="domain" description="Nucleotidyl transferase" evidence="3">
    <location>
        <begin position="4"/>
        <end position="190"/>
    </location>
</feature>
<keyword evidence="1" id="KW-0808">Transferase</keyword>
<dbReference type="RefSeq" id="WP_310895607.1">
    <property type="nucleotide sequence ID" value="NZ_JAMQOM010000002.1"/>
</dbReference>
<dbReference type="AlphaFoldDB" id="A0AAE4EVT3"/>
<evidence type="ECO:0000259" key="3">
    <source>
        <dbReference type="Pfam" id="PF00483"/>
    </source>
</evidence>
<dbReference type="InterPro" id="IPR005835">
    <property type="entry name" value="NTP_transferase_dom"/>
</dbReference>
<dbReference type="Proteomes" id="UP001253439">
    <property type="component" value="Unassembled WGS sequence"/>
</dbReference>
<dbReference type="InterPro" id="IPR016873">
    <property type="entry name" value="Caps_polysacc_synth_BcbE_prd"/>
</dbReference>
<organism evidence="4 5">
    <name type="scientific">Haloarcula terrestris</name>
    <dbReference type="NCBI Taxonomy" id="2950533"/>
    <lineage>
        <taxon>Archaea</taxon>
        <taxon>Methanobacteriati</taxon>
        <taxon>Methanobacteriota</taxon>
        <taxon>Stenosarchaea group</taxon>
        <taxon>Halobacteria</taxon>
        <taxon>Halobacteriales</taxon>
        <taxon>Haloarculaceae</taxon>
        <taxon>Haloarcula</taxon>
    </lineage>
</organism>
<proteinExistence type="predicted"/>
<sequence>MKILITMAGQGSRFRDAGVNKPKHEISVRGEPMFDWAMRSLESFYQENFIFVTQAEHNDTSFLDDATDRLGITQYQECVIDEYTNGQAQTALSANELIDPEEGVVIYNIDTYVQEAQLTPGVINGDGFIPVFTAPGERWSFVQTDDTGKVMQVSEKEKISDLATVGFYYFDRWEYFVNAYEHKAQQVEREYGETYVAPLYNHLIEKGHIVQPYKMDRKAVHVLGTPDDLRQFDPQSDI</sequence>